<accession>A0A418XPV5</accession>
<name>A0A418XPV5_9BURK</name>
<comment type="caution">
    <text evidence="1">The sequence shown here is derived from an EMBL/GenBank/DDBJ whole genome shotgun (WGS) entry which is preliminary data.</text>
</comment>
<evidence type="ECO:0000313" key="1">
    <source>
        <dbReference type="EMBL" id="RJG14484.1"/>
    </source>
</evidence>
<proteinExistence type="predicted"/>
<dbReference type="AlphaFoldDB" id="A0A418XPV5"/>
<keyword evidence="2" id="KW-1185">Reference proteome</keyword>
<evidence type="ECO:0000313" key="2">
    <source>
        <dbReference type="Proteomes" id="UP000284006"/>
    </source>
</evidence>
<reference evidence="1 2" key="1">
    <citation type="submission" date="2018-09" db="EMBL/GenBank/DDBJ databases">
        <authorList>
            <person name="Zhu H."/>
        </authorList>
    </citation>
    <scope>NUCLEOTIDE SEQUENCE [LARGE SCALE GENOMIC DNA]</scope>
    <source>
        <strain evidence="1 2">K1S02-61</strain>
    </source>
</reference>
<dbReference type="InterPro" id="IPR003489">
    <property type="entry name" value="RHF/RaiA"/>
</dbReference>
<dbReference type="InterPro" id="IPR036567">
    <property type="entry name" value="RHF-like"/>
</dbReference>
<dbReference type="Pfam" id="PF02482">
    <property type="entry name" value="Ribosomal_S30AE"/>
    <property type="match status" value="1"/>
</dbReference>
<organism evidence="1 2">
    <name type="scientific">Massilia cavernae</name>
    <dbReference type="NCBI Taxonomy" id="2320864"/>
    <lineage>
        <taxon>Bacteria</taxon>
        <taxon>Pseudomonadati</taxon>
        <taxon>Pseudomonadota</taxon>
        <taxon>Betaproteobacteria</taxon>
        <taxon>Burkholderiales</taxon>
        <taxon>Oxalobacteraceae</taxon>
        <taxon>Telluria group</taxon>
        <taxon>Massilia</taxon>
    </lineage>
</organism>
<dbReference type="Gene3D" id="3.30.160.100">
    <property type="entry name" value="Ribosome hibernation promotion factor-like"/>
    <property type="match status" value="1"/>
</dbReference>
<dbReference type="RefSeq" id="WP_119812022.1">
    <property type="nucleotide sequence ID" value="NZ_QYUP01000129.1"/>
</dbReference>
<dbReference type="OrthoDB" id="121633at2"/>
<dbReference type="EMBL" id="QYUP01000129">
    <property type="protein sequence ID" value="RJG14484.1"/>
    <property type="molecule type" value="Genomic_DNA"/>
</dbReference>
<protein>
    <submittedName>
        <fullName evidence="1">Ribosomal subunit interface protein</fullName>
    </submittedName>
</protein>
<dbReference type="SUPFAM" id="SSF69754">
    <property type="entry name" value="Ribosome binding protein Y (YfiA homologue)"/>
    <property type="match status" value="1"/>
</dbReference>
<sequence>MQINVNTDKTIERHQGLDDHVQNVVGEAVKRFGEHITRIEVHLSDDNSAKSVDGGNRCTLEARVTGYQPVVVSHHSITLHQAISGAADKLKRAIDSALGRLHDKKLSTTPRIGEAMAEESAARLAVEAGEEESTAQQGNA</sequence>
<dbReference type="Proteomes" id="UP000284006">
    <property type="component" value="Unassembled WGS sequence"/>
</dbReference>
<gene>
    <name evidence="1" type="ORF">D3872_17540</name>
</gene>